<keyword evidence="2" id="KW-1185">Reference proteome</keyword>
<name>A0ACC1H6K6_9FUNG</name>
<feature type="non-terminal residue" evidence="1">
    <location>
        <position position="1"/>
    </location>
</feature>
<dbReference type="EMBL" id="JAMZIH010009994">
    <property type="protein sequence ID" value="KAJ1669348.1"/>
    <property type="molecule type" value="Genomic_DNA"/>
</dbReference>
<evidence type="ECO:0000313" key="2">
    <source>
        <dbReference type="Proteomes" id="UP001145114"/>
    </source>
</evidence>
<evidence type="ECO:0000313" key="1">
    <source>
        <dbReference type="EMBL" id="KAJ1669348.1"/>
    </source>
</evidence>
<comment type="caution">
    <text evidence="1">The sequence shown here is derived from an EMBL/GenBank/DDBJ whole genome shotgun (WGS) entry which is preliminary data.</text>
</comment>
<organism evidence="1 2">
    <name type="scientific">Spiromyces aspiralis</name>
    <dbReference type="NCBI Taxonomy" id="68401"/>
    <lineage>
        <taxon>Eukaryota</taxon>
        <taxon>Fungi</taxon>
        <taxon>Fungi incertae sedis</taxon>
        <taxon>Zoopagomycota</taxon>
        <taxon>Kickxellomycotina</taxon>
        <taxon>Kickxellomycetes</taxon>
        <taxon>Kickxellales</taxon>
        <taxon>Kickxellaceae</taxon>
        <taxon>Spiromyces</taxon>
    </lineage>
</organism>
<sequence>PDLVTDSLVAGQIVLIYKKNDPTDLHNYRPISLLNSALKIITVALAQHIARTLALLVSPE</sequence>
<accession>A0ACC1H6K6</accession>
<dbReference type="Proteomes" id="UP001145114">
    <property type="component" value="Unassembled WGS sequence"/>
</dbReference>
<reference evidence="1" key="1">
    <citation type="submission" date="2022-06" db="EMBL/GenBank/DDBJ databases">
        <title>Phylogenomic reconstructions and comparative analyses of Kickxellomycotina fungi.</title>
        <authorList>
            <person name="Reynolds N.K."/>
            <person name="Stajich J.E."/>
            <person name="Barry K."/>
            <person name="Grigoriev I.V."/>
            <person name="Crous P."/>
            <person name="Smith M.E."/>
        </authorList>
    </citation>
    <scope>NUCLEOTIDE SEQUENCE</scope>
    <source>
        <strain evidence="1">RSA 2271</strain>
    </source>
</reference>
<feature type="non-terminal residue" evidence="1">
    <location>
        <position position="60"/>
    </location>
</feature>
<gene>
    <name evidence="1" type="ORF">EV182_008803</name>
</gene>
<proteinExistence type="predicted"/>
<protein>
    <submittedName>
        <fullName evidence="1">Uncharacterized protein</fullName>
    </submittedName>
</protein>